<accession>A0ACB9MUI2</accession>
<name>A0ACB9MUI2_9MYRT</name>
<organism evidence="1 2">
    <name type="scientific">Melastoma candidum</name>
    <dbReference type="NCBI Taxonomy" id="119954"/>
    <lineage>
        <taxon>Eukaryota</taxon>
        <taxon>Viridiplantae</taxon>
        <taxon>Streptophyta</taxon>
        <taxon>Embryophyta</taxon>
        <taxon>Tracheophyta</taxon>
        <taxon>Spermatophyta</taxon>
        <taxon>Magnoliopsida</taxon>
        <taxon>eudicotyledons</taxon>
        <taxon>Gunneridae</taxon>
        <taxon>Pentapetalae</taxon>
        <taxon>rosids</taxon>
        <taxon>malvids</taxon>
        <taxon>Myrtales</taxon>
        <taxon>Melastomataceae</taxon>
        <taxon>Melastomatoideae</taxon>
        <taxon>Melastomateae</taxon>
        <taxon>Melastoma</taxon>
    </lineage>
</organism>
<evidence type="ECO:0000313" key="2">
    <source>
        <dbReference type="Proteomes" id="UP001057402"/>
    </source>
</evidence>
<comment type="caution">
    <text evidence="1">The sequence shown here is derived from an EMBL/GenBank/DDBJ whole genome shotgun (WGS) entry which is preliminary data.</text>
</comment>
<protein>
    <submittedName>
        <fullName evidence="1">Uncharacterized protein</fullName>
    </submittedName>
</protein>
<gene>
    <name evidence="1" type="ORF">MLD38_031449</name>
</gene>
<reference evidence="2" key="1">
    <citation type="journal article" date="2023" name="Front. Plant Sci.">
        <title>Chromosomal-level genome assembly of Melastoma candidum provides insights into trichome evolution.</title>
        <authorList>
            <person name="Zhong Y."/>
            <person name="Wu W."/>
            <person name="Sun C."/>
            <person name="Zou P."/>
            <person name="Liu Y."/>
            <person name="Dai S."/>
            <person name="Zhou R."/>
        </authorList>
    </citation>
    <scope>NUCLEOTIDE SEQUENCE [LARGE SCALE GENOMIC DNA]</scope>
</reference>
<dbReference type="EMBL" id="CM042888">
    <property type="protein sequence ID" value="KAI4326105.1"/>
    <property type="molecule type" value="Genomic_DNA"/>
</dbReference>
<proteinExistence type="predicted"/>
<evidence type="ECO:0000313" key="1">
    <source>
        <dbReference type="EMBL" id="KAI4326105.1"/>
    </source>
</evidence>
<keyword evidence="2" id="KW-1185">Reference proteome</keyword>
<dbReference type="Proteomes" id="UP001057402">
    <property type="component" value="Chromosome 9"/>
</dbReference>
<sequence>MSTFKSFEFHNLRAGPPGPIPVAEDQGSGVTLGPLLPEHLFPGTVPLNYLITEKPIPICHPDFVDPLNWEGQGSFLCFPSASKSEMVEWLEMWEEHFTERFRNQKILRFFRMSLATKNCDPRVCSAMLPFWNSAVNCFYFPEGPMSVTLADVKILTRCKINGCPVRQYSQADDINPKGALQYMEVVNRHLKMASAGKKSDERLSTEGFGAQEEVEFLSTWLSKFVYCFPGKKVSHTSYAVANFLRETNEEISWGPFVLCLLYHDLDRATSQIKPFPKHPAGGLLWLVHLWSAMWMPGLTGFKGPSSPLESSYYGETILDQCCQHKDQWLMTSITGHLKHIVDFGRVDRRNWAPFPGGKTLAQEINLQATRGFWNGVLTRRDLPVIFDGYLTFEVYNPQLCARQFGFIQSVAVPLADPAGGLCGDRMKRIACKSINPNTLDLLNQKTQLSQMDFPSDTSACFATQFFTVLWSTTYEELRALMHFLEVSKEPDFYIDDAHIKAKGSMIPQGSGKPKPKAPLAPAPSRLKSTSKGKAKVAGPSKIVAGDPFKARSKSAPKRKAAEEEDLEEVPLSQRKRLVKVATSSRRSPVIAVVTPSRSPAVATATPSRSPAVVAASPSRSPTAAAATPSRSPTASAATPFTEAPAAGEASDEDDHQLISHALNKSSKASVAKEQHIPEALVQEEQAVLGVAILVDPPTRSIREEENQAIPSPPVQTPTSAMARPRRAKVPAGRQMIPTPPSSSDESSVDEVPPEDPAATTSKSTKDPWEKLHEDIEELCQLLLIDPLSVNEFRRMQKLLKRIEASPRVTDEILGACKSFRSTYWTRWRDYYADLLTLESTDSKIQSINEARGQASKAAQDARQHLVDVQEKLTEAERQIEFYMNLKNDLTRQLASINTQEIEELEANVEKDREKVVDLYAQRNKVNASSYIPCPRFQRSWRVMEIRSVVKEQYNPIVFVLLNKSSALCLK</sequence>